<dbReference type="InterPro" id="IPR027469">
    <property type="entry name" value="Cation_efflux_TMD_sf"/>
</dbReference>
<keyword evidence="4 10" id="KW-0812">Transmembrane</keyword>
<keyword evidence="7" id="KW-0406">Ion transport</keyword>
<evidence type="ECO:0000256" key="4">
    <source>
        <dbReference type="ARBA" id="ARBA00022692"/>
    </source>
</evidence>
<keyword evidence="8 10" id="KW-0472">Membrane</keyword>
<accession>A0A2M9Y457</accession>
<protein>
    <submittedName>
        <fullName evidence="13">Cation transporter</fullName>
    </submittedName>
</protein>
<dbReference type="InterPro" id="IPR027470">
    <property type="entry name" value="Cation_efflux_CTD"/>
</dbReference>
<proteinExistence type="inferred from homology"/>
<evidence type="ECO:0000259" key="11">
    <source>
        <dbReference type="Pfam" id="PF01545"/>
    </source>
</evidence>
<dbReference type="Gene3D" id="1.20.1510.10">
    <property type="entry name" value="Cation efflux protein transmembrane domain"/>
    <property type="match status" value="1"/>
</dbReference>
<evidence type="ECO:0000256" key="9">
    <source>
        <dbReference type="SAM" id="MobiDB-lite"/>
    </source>
</evidence>
<dbReference type="InterPro" id="IPR002524">
    <property type="entry name" value="Cation_efflux"/>
</dbReference>
<dbReference type="GO" id="GO:0005385">
    <property type="term" value="F:zinc ion transmembrane transporter activity"/>
    <property type="evidence" value="ECO:0007669"/>
    <property type="project" value="TreeGrafter"/>
</dbReference>
<keyword evidence="6 10" id="KW-1133">Transmembrane helix</keyword>
<name>A0A2M9Y457_9LEPT</name>
<comment type="caution">
    <text evidence="13">The sequence shown here is derived from an EMBL/GenBank/DDBJ whole genome shotgun (WGS) entry which is preliminary data.</text>
</comment>
<dbReference type="InterPro" id="IPR050681">
    <property type="entry name" value="CDF/SLC30A"/>
</dbReference>
<evidence type="ECO:0000259" key="12">
    <source>
        <dbReference type="Pfam" id="PF16916"/>
    </source>
</evidence>
<feature type="transmembrane region" description="Helical" evidence="10">
    <location>
        <begin position="29"/>
        <end position="49"/>
    </location>
</feature>
<feature type="transmembrane region" description="Helical" evidence="10">
    <location>
        <begin position="96"/>
        <end position="115"/>
    </location>
</feature>
<dbReference type="InterPro" id="IPR036837">
    <property type="entry name" value="Cation_efflux_CTD_sf"/>
</dbReference>
<keyword evidence="5" id="KW-0862">Zinc</keyword>
<dbReference type="PANTHER" id="PTHR11562">
    <property type="entry name" value="CATION EFFLUX PROTEIN/ ZINC TRANSPORTER"/>
    <property type="match status" value="1"/>
</dbReference>
<evidence type="ECO:0000256" key="5">
    <source>
        <dbReference type="ARBA" id="ARBA00022906"/>
    </source>
</evidence>
<evidence type="ECO:0000256" key="3">
    <source>
        <dbReference type="ARBA" id="ARBA00022448"/>
    </source>
</evidence>
<sequence length="308" mass="34683">MGSGHNHSKHDHHSHDHSHHHTSSSSKNLALAFALNLSFSLLELIGGIFSNSIAIISDAFHDFGDALSLALVWYLQKISTKPKDNLFDYGYKRFSILGALIISLILSVGSIFMIIESIKRFITPEETKADVMFALAIIGVVVNGVAMIRLNQGKSLTEKAVFLHFLEDILGWIAVLIGSVVMMYYKFPWFDPLLSLVIALWILWNAYGNIKQVMIVMLQAVPESVDRNELIDKWEKIKGIQSVHDIKIWSLDGNHHVASLHVLIEKAVKLNEFSFIKEKIRKVASEFEIIHTTIELETDAEACKLHSD</sequence>
<feature type="transmembrane region" description="Helical" evidence="10">
    <location>
        <begin position="131"/>
        <end position="148"/>
    </location>
</feature>
<evidence type="ECO:0000256" key="8">
    <source>
        <dbReference type="ARBA" id="ARBA00023136"/>
    </source>
</evidence>
<evidence type="ECO:0000313" key="14">
    <source>
        <dbReference type="Proteomes" id="UP000297891"/>
    </source>
</evidence>
<dbReference type="EMBL" id="RQFP01000001">
    <property type="protein sequence ID" value="TGK96397.1"/>
    <property type="molecule type" value="Genomic_DNA"/>
</dbReference>
<keyword evidence="14" id="KW-1185">Reference proteome</keyword>
<dbReference type="AlphaFoldDB" id="A0A2M9Y457"/>
<dbReference type="SUPFAM" id="SSF161111">
    <property type="entry name" value="Cation efflux protein transmembrane domain-like"/>
    <property type="match status" value="1"/>
</dbReference>
<dbReference type="InterPro" id="IPR058533">
    <property type="entry name" value="Cation_efflux_TM"/>
</dbReference>
<dbReference type="SUPFAM" id="SSF160240">
    <property type="entry name" value="Cation efflux protein cytoplasmic domain-like"/>
    <property type="match status" value="1"/>
</dbReference>
<evidence type="ECO:0000256" key="1">
    <source>
        <dbReference type="ARBA" id="ARBA00004141"/>
    </source>
</evidence>
<dbReference type="GO" id="GO:0005886">
    <property type="term" value="C:plasma membrane"/>
    <property type="evidence" value="ECO:0007669"/>
    <property type="project" value="TreeGrafter"/>
</dbReference>
<reference evidence="13" key="1">
    <citation type="journal article" date="2019" name="PLoS Negl. Trop. Dis.">
        <title>Revisiting the worldwide diversity of Leptospira species in the environment.</title>
        <authorList>
            <person name="Vincent A.T."/>
            <person name="Schiettekatte O."/>
            <person name="Bourhy P."/>
            <person name="Veyrier F.J."/>
            <person name="Picardeau M."/>
        </authorList>
    </citation>
    <scope>NUCLEOTIDE SEQUENCE [LARGE SCALE GENOMIC DNA]</scope>
    <source>
        <strain evidence="13">201800277</strain>
    </source>
</reference>
<comment type="similarity">
    <text evidence="2">Belongs to the cation diffusion facilitator (CDF) transporter (TC 2.A.4) family. SLC30A subfamily.</text>
</comment>
<organism evidence="13 14">
    <name type="scientific">Leptospira brenneri</name>
    <dbReference type="NCBI Taxonomy" id="2023182"/>
    <lineage>
        <taxon>Bacteria</taxon>
        <taxon>Pseudomonadati</taxon>
        <taxon>Spirochaetota</taxon>
        <taxon>Spirochaetia</taxon>
        <taxon>Leptospirales</taxon>
        <taxon>Leptospiraceae</taxon>
        <taxon>Leptospira</taxon>
    </lineage>
</organism>
<evidence type="ECO:0000256" key="7">
    <source>
        <dbReference type="ARBA" id="ARBA00023065"/>
    </source>
</evidence>
<feature type="domain" description="Cation efflux protein transmembrane" evidence="11">
    <location>
        <begin position="30"/>
        <end position="213"/>
    </location>
</feature>
<gene>
    <name evidence="13" type="ORF">EHQ30_07275</name>
</gene>
<feature type="transmembrane region" description="Helical" evidence="10">
    <location>
        <begin position="193"/>
        <end position="210"/>
    </location>
</feature>
<dbReference type="NCBIfam" id="TIGR01297">
    <property type="entry name" value="CDF"/>
    <property type="match status" value="1"/>
</dbReference>
<dbReference type="RefSeq" id="WP_100789584.1">
    <property type="nucleotide sequence ID" value="NZ_NPDQ01000002.1"/>
</dbReference>
<evidence type="ECO:0000256" key="2">
    <source>
        <dbReference type="ARBA" id="ARBA00008873"/>
    </source>
</evidence>
<keyword evidence="3" id="KW-0813">Transport</keyword>
<evidence type="ECO:0000313" key="13">
    <source>
        <dbReference type="EMBL" id="TGK96397.1"/>
    </source>
</evidence>
<dbReference type="PANTHER" id="PTHR11562:SF17">
    <property type="entry name" value="RE54080P-RELATED"/>
    <property type="match status" value="1"/>
</dbReference>
<evidence type="ECO:0000256" key="6">
    <source>
        <dbReference type="ARBA" id="ARBA00022989"/>
    </source>
</evidence>
<feature type="domain" description="Cation efflux protein cytoplasmic" evidence="12">
    <location>
        <begin position="222"/>
        <end position="297"/>
    </location>
</feature>
<dbReference type="Pfam" id="PF16916">
    <property type="entry name" value="ZT_dimer"/>
    <property type="match status" value="1"/>
</dbReference>
<comment type="subcellular location">
    <subcellularLocation>
        <location evidence="1">Membrane</location>
        <topology evidence="1">Multi-pass membrane protein</topology>
    </subcellularLocation>
</comment>
<evidence type="ECO:0000256" key="10">
    <source>
        <dbReference type="SAM" id="Phobius"/>
    </source>
</evidence>
<dbReference type="OrthoDB" id="9809646at2"/>
<dbReference type="Pfam" id="PF01545">
    <property type="entry name" value="Cation_efflux"/>
    <property type="match status" value="1"/>
</dbReference>
<feature type="transmembrane region" description="Helical" evidence="10">
    <location>
        <begin position="169"/>
        <end position="187"/>
    </location>
</feature>
<feature type="region of interest" description="Disordered" evidence="9">
    <location>
        <begin position="1"/>
        <end position="23"/>
    </location>
</feature>
<keyword evidence="5" id="KW-0864">Zinc transport</keyword>
<dbReference type="Proteomes" id="UP000297891">
    <property type="component" value="Unassembled WGS sequence"/>
</dbReference>
<feature type="compositionally biased region" description="Basic residues" evidence="9">
    <location>
        <begin position="1"/>
        <end position="22"/>
    </location>
</feature>